<evidence type="ECO:0000313" key="9">
    <source>
        <dbReference type="EMBL" id="KAF2157586.1"/>
    </source>
</evidence>
<dbReference type="GO" id="GO:0005975">
    <property type="term" value="P:carbohydrate metabolic process"/>
    <property type="evidence" value="ECO:0007669"/>
    <property type="project" value="InterPro"/>
</dbReference>
<dbReference type="AlphaFoldDB" id="A0A9P4MSJ1"/>
<evidence type="ECO:0000256" key="4">
    <source>
        <dbReference type="PIRSR" id="PIRSR606710-1"/>
    </source>
</evidence>
<protein>
    <submittedName>
        <fullName evidence="9">Glycoside hydrolase family 43 protein</fullName>
    </submittedName>
</protein>
<keyword evidence="10" id="KW-1185">Reference proteome</keyword>
<evidence type="ECO:0000256" key="6">
    <source>
        <dbReference type="RuleBase" id="RU361187"/>
    </source>
</evidence>
<feature type="signal peptide" evidence="8">
    <location>
        <begin position="1"/>
        <end position="20"/>
    </location>
</feature>
<dbReference type="GO" id="GO:0004553">
    <property type="term" value="F:hydrolase activity, hydrolyzing O-glycosyl compounds"/>
    <property type="evidence" value="ECO:0007669"/>
    <property type="project" value="InterPro"/>
</dbReference>
<evidence type="ECO:0000256" key="2">
    <source>
        <dbReference type="ARBA" id="ARBA00022801"/>
    </source>
</evidence>
<feature type="site" description="Important for catalytic activity, responsible for pKa modulation of the active site Glu and correct orientation of both the proton donor and substrate" evidence="5">
    <location>
        <position position="392"/>
    </location>
</feature>
<reference evidence="9" key="1">
    <citation type="journal article" date="2020" name="Stud. Mycol.">
        <title>101 Dothideomycetes genomes: a test case for predicting lifestyles and emergence of pathogens.</title>
        <authorList>
            <person name="Haridas S."/>
            <person name="Albert R."/>
            <person name="Binder M."/>
            <person name="Bloem J."/>
            <person name="Labutti K."/>
            <person name="Salamov A."/>
            <person name="Andreopoulos B."/>
            <person name="Baker S."/>
            <person name="Barry K."/>
            <person name="Bills G."/>
            <person name="Bluhm B."/>
            <person name="Cannon C."/>
            <person name="Castanera R."/>
            <person name="Culley D."/>
            <person name="Daum C."/>
            <person name="Ezra D."/>
            <person name="Gonzalez J."/>
            <person name="Henrissat B."/>
            <person name="Kuo A."/>
            <person name="Liang C."/>
            <person name="Lipzen A."/>
            <person name="Lutzoni F."/>
            <person name="Magnuson J."/>
            <person name="Mondo S."/>
            <person name="Nolan M."/>
            <person name="Ohm R."/>
            <person name="Pangilinan J."/>
            <person name="Park H.-J."/>
            <person name="Ramirez L."/>
            <person name="Alfaro M."/>
            <person name="Sun H."/>
            <person name="Tritt A."/>
            <person name="Yoshinaga Y."/>
            <person name="Zwiers L.-H."/>
            <person name="Turgeon B."/>
            <person name="Goodwin S."/>
            <person name="Spatafora J."/>
            <person name="Crous P."/>
            <person name="Grigoriev I."/>
        </authorList>
    </citation>
    <scope>NUCLEOTIDE SEQUENCE</scope>
    <source>
        <strain evidence="9">CBS 260.36</strain>
    </source>
</reference>
<dbReference type="InterPro" id="IPR006710">
    <property type="entry name" value="Glyco_hydro_43"/>
</dbReference>
<dbReference type="InterPro" id="IPR051795">
    <property type="entry name" value="Glycosyl_Hydrlase_43"/>
</dbReference>
<dbReference type="EMBL" id="ML996081">
    <property type="protein sequence ID" value="KAF2157586.1"/>
    <property type="molecule type" value="Genomic_DNA"/>
</dbReference>
<dbReference type="SUPFAM" id="SSF75005">
    <property type="entry name" value="Arabinanase/levansucrase/invertase"/>
    <property type="match status" value="2"/>
</dbReference>
<proteinExistence type="inferred from homology"/>
<feature type="chain" id="PRO_5040110589" evidence="8">
    <location>
        <begin position="21"/>
        <end position="564"/>
    </location>
</feature>
<dbReference type="Pfam" id="PF04616">
    <property type="entry name" value="Glyco_hydro_43"/>
    <property type="match status" value="1"/>
</dbReference>
<comment type="caution">
    <text evidence="9">The sequence shown here is derived from an EMBL/GenBank/DDBJ whole genome shotgun (WGS) entry which is preliminary data.</text>
</comment>
<keyword evidence="3 6" id="KW-0326">Glycosidase</keyword>
<feature type="active site" description="Proton acceptor" evidence="4">
    <location>
        <position position="177"/>
    </location>
</feature>
<dbReference type="PANTHER" id="PTHR42812:SF5">
    <property type="entry name" value="ENDO-ARABINASE"/>
    <property type="match status" value="1"/>
</dbReference>
<feature type="region of interest" description="Disordered" evidence="7">
    <location>
        <begin position="268"/>
        <end position="297"/>
    </location>
</feature>
<dbReference type="CDD" id="cd08999">
    <property type="entry name" value="GH43_ABN-like"/>
    <property type="match status" value="1"/>
</dbReference>
<organism evidence="9 10">
    <name type="scientific">Myriangium duriaei CBS 260.36</name>
    <dbReference type="NCBI Taxonomy" id="1168546"/>
    <lineage>
        <taxon>Eukaryota</taxon>
        <taxon>Fungi</taxon>
        <taxon>Dikarya</taxon>
        <taxon>Ascomycota</taxon>
        <taxon>Pezizomycotina</taxon>
        <taxon>Dothideomycetes</taxon>
        <taxon>Dothideomycetidae</taxon>
        <taxon>Myriangiales</taxon>
        <taxon>Myriangiaceae</taxon>
        <taxon>Myriangium</taxon>
    </lineage>
</organism>
<accession>A0A9P4MSJ1</accession>
<dbReference type="OrthoDB" id="3879658at2759"/>
<comment type="similarity">
    <text evidence="1 6">Belongs to the glycosyl hydrolase 43 family.</text>
</comment>
<feature type="region of interest" description="Disordered" evidence="7">
    <location>
        <begin position="327"/>
        <end position="358"/>
    </location>
</feature>
<dbReference type="Gene3D" id="2.115.10.20">
    <property type="entry name" value="Glycosyl hydrolase domain, family 43"/>
    <property type="match status" value="2"/>
</dbReference>
<keyword evidence="2 6" id="KW-0378">Hydrolase</keyword>
<dbReference type="PANTHER" id="PTHR42812">
    <property type="entry name" value="BETA-XYLOSIDASE"/>
    <property type="match status" value="1"/>
</dbReference>
<dbReference type="Proteomes" id="UP000799439">
    <property type="component" value="Unassembled WGS sequence"/>
</dbReference>
<sequence>MLFLNAALVWLLAFLAITTATPAKPLTTTKPNKSVSTAKVTVKNVSTKHVTTTKPIKPASTAKVTGKSVSTKHVTTTKSTKSVSTSRVTIKSTSGKHVTTSKPAKAASTARVTTTRTSTKSVTTTKPTKLASSARVTTTSTSIRTSTTNKSTTSVSTAPVTIKSVSTNPVMYNNFPDPGFIEVDGVWYAFATRTAGTKVHFQMASSPDFKTWKIVNNTDGSQRDAMPVLPAWVNNQNWLTWAPDVVQLAENKFVMYFTARYNVTWNATSDSPPSNATHSNSNISKTPIINPTKGMFAQSTSSQSTFAQSISTQSIFDQSTFTQSTFSQSTSTQSTSTQSTSIQSTPTPSNPTHTLPAPHQCVGYATADNILGPYTGAPEPLICPLKRGGAIDPGAFTDVDGKRYIVYKIDGNALGHGGFCGNSVDPIVGTPLMLQELAADGVTLVGKAIKLLDNNGLGDNGIIEAPSLVRSSQGNYFLFFSSGCFSGSTYTISYATSTSLKGNYTRHPSPLMRTGTGGFTGPGGASVKDDGHMVFASFQGYPSLFMREMHTGLLEFSNVTAKVR</sequence>
<feature type="compositionally biased region" description="Low complexity" evidence="7">
    <location>
        <begin position="327"/>
        <end position="347"/>
    </location>
</feature>
<feature type="active site" description="Proton donor" evidence="4">
    <location>
        <position position="464"/>
    </location>
</feature>
<gene>
    <name evidence="9" type="ORF">K461DRAFT_289889</name>
</gene>
<evidence type="ECO:0000256" key="5">
    <source>
        <dbReference type="PIRSR" id="PIRSR606710-2"/>
    </source>
</evidence>
<dbReference type="InterPro" id="IPR023296">
    <property type="entry name" value="Glyco_hydro_beta-prop_sf"/>
</dbReference>
<feature type="compositionally biased region" description="Low complexity" evidence="7">
    <location>
        <begin position="72"/>
        <end position="93"/>
    </location>
</feature>
<evidence type="ECO:0000256" key="3">
    <source>
        <dbReference type="ARBA" id="ARBA00023295"/>
    </source>
</evidence>
<evidence type="ECO:0000256" key="8">
    <source>
        <dbReference type="SAM" id="SignalP"/>
    </source>
</evidence>
<feature type="compositionally biased region" description="Low complexity" evidence="7">
    <location>
        <begin position="100"/>
        <end position="153"/>
    </location>
</feature>
<evidence type="ECO:0000256" key="1">
    <source>
        <dbReference type="ARBA" id="ARBA00009865"/>
    </source>
</evidence>
<keyword evidence="8" id="KW-0732">Signal</keyword>
<evidence type="ECO:0000256" key="7">
    <source>
        <dbReference type="SAM" id="MobiDB-lite"/>
    </source>
</evidence>
<feature type="compositionally biased region" description="Polar residues" evidence="7">
    <location>
        <begin position="268"/>
        <end position="289"/>
    </location>
</feature>
<name>A0A9P4MSJ1_9PEZI</name>
<evidence type="ECO:0000313" key="10">
    <source>
        <dbReference type="Proteomes" id="UP000799439"/>
    </source>
</evidence>
<feature type="region of interest" description="Disordered" evidence="7">
    <location>
        <begin position="72"/>
        <end position="153"/>
    </location>
</feature>